<name>A0AAU7PG94_9CAUD</name>
<protein>
    <submittedName>
        <fullName evidence="1">Uncharacterized protein</fullName>
    </submittedName>
</protein>
<proteinExistence type="predicted"/>
<reference evidence="1" key="1">
    <citation type="submission" date="2024-05" db="EMBL/GenBank/DDBJ databases">
        <authorList>
            <person name="Badawy S."/>
            <person name="Skurnik M."/>
        </authorList>
    </citation>
    <scope>NUCLEOTIDE SEQUENCE</scope>
</reference>
<dbReference type="EMBL" id="PP777464">
    <property type="protein sequence ID" value="XBS49222.1"/>
    <property type="molecule type" value="Genomic_DNA"/>
</dbReference>
<accession>A0AAU7PG94</accession>
<organism evidence="1">
    <name type="scientific">Escherichia phage fEgEco12</name>
    <dbReference type="NCBI Taxonomy" id="3158837"/>
    <lineage>
        <taxon>Viruses</taxon>
        <taxon>Duplodnaviria</taxon>
        <taxon>Heunggongvirae</taxon>
        <taxon>Uroviricota</taxon>
        <taxon>Caudoviricetes</taxon>
    </lineage>
</organism>
<sequence length="194" mass="22847">MQAEHIQIMKLMHDIAELSEKHNITEHEPIGNYRLKVECKSPYRFGSVVLESYKVYDYGTTKKGSWDTMAMYIRTSRHSERIGSITPNMIFVNALHEDINRIVESNFDDVENDTYLEIPPELDQSEDIREAYIFQRSVLDNFKEFEYMMLCYETAKAIDTGELVMYSKFINCESDTLKELHTAIKNIKDTYERL</sequence>
<evidence type="ECO:0000313" key="1">
    <source>
        <dbReference type="EMBL" id="XBS49222.1"/>
    </source>
</evidence>